<evidence type="ECO:0008006" key="5">
    <source>
        <dbReference type="Google" id="ProtNLM"/>
    </source>
</evidence>
<feature type="compositionally biased region" description="Pro residues" evidence="1">
    <location>
        <begin position="35"/>
        <end position="47"/>
    </location>
</feature>
<evidence type="ECO:0000313" key="4">
    <source>
        <dbReference type="Proteomes" id="UP000192408"/>
    </source>
</evidence>
<gene>
    <name evidence="3" type="ORF">SAMN05660772_00903</name>
</gene>
<protein>
    <recommendedName>
        <fullName evidence="5">Lipoprotein</fullName>
    </recommendedName>
</protein>
<organism evidence="3 4">
    <name type="scientific">Pasteurella testudinis DSM 23072</name>
    <dbReference type="NCBI Taxonomy" id="1122938"/>
    <lineage>
        <taxon>Bacteria</taxon>
        <taxon>Pseudomonadati</taxon>
        <taxon>Pseudomonadota</taxon>
        <taxon>Gammaproteobacteria</taxon>
        <taxon>Pasteurellales</taxon>
        <taxon>Pasteurellaceae</taxon>
        <taxon>Pasteurella</taxon>
    </lineage>
</organism>
<keyword evidence="2" id="KW-0732">Signal</keyword>
<dbReference type="AlphaFoldDB" id="A0A1W1V0N7"/>
<feature type="compositionally biased region" description="Basic and acidic residues" evidence="1">
    <location>
        <begin position="49"/>
        <end position="63"/>
    </location>
</feature>
<proteinExistence type="predicted"/>
<dbReference type="EMBL" id="FWWV01000024">
    <property type="protein sequence ID" value="SMB86574.1"/>
    <property type="molecule type" value="Genomic_DNA"/>
</dbReference>
<name>A0A1W1V0N7_9PAST</name>
<feature type="signal peptide" evidence="2">
    <location>
        <begin position="1"/>
        <end position="23"/>
    </location>
</feature>
<dbReference type="RefSeq" id="WP_084257323.1">
    <property type="nucleotide sequence ID" value="NZ_FWWV01000024.1"/>
</dbReference>
<feature type="region of interest" description="Disordered" evidence="1">
    <location>
        <begin position="27"/>
        <end position="63"/>
    </location>
</feature>
<evidence type="ECO:0000256" key="2">
    <source>
        <dbReference type="SAM" id="SignalP"/>
    </source>
</evidence>
<sequence length="101" mass="11289">MLKITTLLLIGAVAGLSACSSKAPMQTGSIYPNPHLTPPTKPIPSPPEQDVRNASDQRQKADYNRQTIYVRPAVSVGYGYHRGWNSHRHHHVGAGFYPYYW</sequence>
<reference evidence="4" key="1">
    <citation type="submission" date="2017-04" db="EMBL/GenBank/DDBJ databases">
        <authorList>
            <person name="Varghese N."/>
            <person name="Submissions S."/>
        </authorList>
    </citation>
    <scope>NUCLEOTIDE SEQUENCE [LARGE SCALE GENOMIC DNA]</scope>
    <source>
        <strain evidence="4">DSM 23072</strain>
    </source>
</reference>
<dbReference type="PROSITE" id="PS51257">
    <property type="entry name" value="PROKAR_LIPOPROTEIN"/>
    <property type="match status" value="1"/>
</dbReference>
<feature type="chain" id="PRO_5012484098" description="Lipoprotein" evidence="2">
    <location>
        <begin position="24"/>
        <end position="101"/>
    </location>
</feature>
<evidence type="ECO:0000256" key="1">
    <source>
        <dbReference type="SAM" id="MobiDB-lite"/>
    </source>
</evidence>
<accession>A0A1W1V0N7</accession>
<keyword evidence="4" id="KW-1185">Reference proteome</keyword>
<evidence type="ECO:0000313" key="3">
    <source>
        <dbReference type="EMBL" id="SMB86574.1"/>
    </source>
</evidence>
<dbReference type="Proteomes" id="UP000192408">
    <property type="component" value="Unassembled WGS sequence"/>
</dbReference>